<gene>
    <name evidence="1" type="ORF">D6T63_08200</name>
</gene>
<dbReference type="PANTHER" id="PTHR12526">
    <property type="entry name" value="GLYCOSYLTRANSFERASE"/>
    <property type="match status" value="1"/>
</dbReference>
<name>A0A3A5M2U7_9MICC</name>
<keyword evidence="2" id="KW-1185">Reference proteome</keyword>
<dbReference type="Pfam" id="PF13692">
    <property type="entry name" value="Glyco_trans_1_4"/>
    <property type="match status" value="1"/>
</dbReference>
<dbReference type="PANTHER" id="PTHR12526:SF630">
    <property type="entry name" value="GLYCOSYLTRANSFERASE"/>
    <property type="match status" value="1"/>
</dbReference>
<evidence type="ECO:0000313" key="1">
    <source>
        <dbReference type="EMBL" id="RJT79886.1"/>
    </source>
</evidence>
<reference evidence="1 2" key="1">
    <citation type="submission" date="2018-09" db="EMBL/GenBank/DDBJ databases">
        <title>Novel species of Arthrobacter.</title>
        <authorList>
            <person name="Liu Q."/>
            <person name="Xin Y.-H."/>
        </authorList>
    </citation>
    <scope>NUCLEOTIDE SEQUENCE [LARGE SCALE GENOMIC DNA]</scope>
    <source>
        <strain evidence="1 2">Hz2</strain>
    </source>
</reference>
<dbReference type="GO" id="GO:0016740">
    <property type="term" value="F:transferase activity"/>
    <property type="evidence" value="ECO:0007669"/>
    <property type="project" value="UniProtKB-KW"/>
</dbReference>
<organism evidence="1 2">
    <name type="scientific">Arthrobacter cheniae</name>
    <dbReference type="NCBI Taxonomy" id="1258888"/>
    <lineage>
        <taxon>Bacteria</taxon>
        <taxon>Bacillati</taxon>
        <taxon>Actinomycetota</taxon>
        <taxon>Actinomycetes</taxon>
        <taxon>Micrococcales</taxon>
        <taxon>Micrococcaceae</taxon>
        <taxon>Arthrobacter</taxon>
    </lineage>
</organism>
<dbReference type="Proteomes" id="UP000272560">
    <property type="component" value="Unassembled WGS sequence"/>
</dbReference>
<comment type="caution">
    <text evidence="1">The sequence shown here is derived from an EMBL/GenBank/DDBJ whole genome shotgun (WGS) entry which is preliminary data.</text>
</comment>
<sequence>MQSELIVLSHLRWDWVWQRPQQLVSRLNKAPGRTTWFVEEPLTPPDVEVTQNRLGTAEAEGLTRVYLEIPEQGRHVGFFDEVMPDYVEQLPGLIGPPSGDRVVWIYTPLVLEAALALEPTTLVYDVMDDLAAFKNAAPELLVRQRQALRRADVVFAGGRSLHRSVVKQGREDAHLVPSGVSVGHYAAAARHADPDRSRPVAGYVGVLDERIDLELVASLAELLPEWEIRMVGPICKIEESDLPQAPNITYLGQQAYEDLPGHMAQFDVALMPFALNEATKSISPTKTLEYLASALPVVSTRVPDVVADFPGVVELQDDAEGFAAACEKLRGRAGKAPSPELRRLLKRHDWSRIAELMDKLVFDQERSTPERATAEASA</sequence>
<evidence type="ECO:0000313" key="2">
    <source>
        <dbReference type="Proteomes" id="UP000272560"/>
    </source>
</evidence>
<dbReference type="Gene3D" id="3.40.50.2000">
    <property type="entry name" value="Glycogen Phosphorylase B"/>
    <property type="match status" value="1"/>
</dbReference>
<dbReference type="RefSeq" id="WP_120148533.1">
    <property type="nucleotide sequence ID" value="NZ_QZVT01000004.1"/>
</dbReference>
<dbReference type="AlphaFoldDB" id="A0A3A5M2U7"/>
<proteinExistence type="predicted"/>
<accession>A0A3A5M2U7</accession>
<dbReference type="OrthoDB" id="9771846at2"/>
<dbReference type="SUPFAM" id="SSF53756">
    <property type="entry name" value="UDP-Glycosyltransferase/glycogen phosphorylase"/>
    <property type="match status" value="1"/>
</dbReference>
<protein>
    <submittedName>
        <fullName evidence="1">Glycosyltransferase family 1 protein</fullName>
    </submittedName>
</protein>
<keyword evidence="1" id="KW-0808">Transferase</keyword>
<dbReference type="EMBL" id="QZVT01000004">
    <property type="protein sequence ID" value="RJT79886.1"/>
    <property type="molecule type" value="Genomic_DNA"/>
</dbReference>